<feature type="compositionally biased region" description="Basic and acidic residues" evidence="2">
    <location>
        <begin position="302"/>
        <end position="312"/>
    </location>
</feature>
<dbReference type="EMBL" id="QGKV02001507">
    <property type="protein sequence ID" value="KAF3532744.1"/>
    <property type="molecule type" value="Genomic_DNA"/>
</dbReference>
<evidence type="ECO:0000313" key="4">
    <source>
        <dbReference type="Proteomes" id="UP000266723"/>
    </source>
</evidence>
<reference evidence="3 4" key="1">
    <citation type="journal article" date="2020" name="BMC Genomics">
        <title>Intraspecific diversification of the crop wild relative Brassica cretica Lam. using demographic model selection.</title>
        <authorList>
            <person name="Kioukis A."/>
            <person name="Michalopoulou V.A."/>
            <person name="Briers L."/>
            <person name="Pirintsos S."/>
            <person name="Studholme D.J."/>
            <person name="Pavlidis P."/>
            <person name="Sarris P.F."/>
        </authorList>
    </citation>
    <scope>NUCLEOTIDE SEQUENCE [LARGE SCALE GENOMIC DNA]</scope>
    <source>
        <strain evidence="4">cv. PFS-1207/04</strain>
    </source>
</reference>
<evidence type="ECO:0000313" key="3">
    <source>
        <dbReference type="EMBL" id="KAF3532744.1"/>
    </source>
</evidence>
<comment type="caution">
    <text evidence="3">The sequence shown here is derived from an EMBL/GenBank/DDBJ whole genome shotgun (WGS) entry which is preliminary data.</text>
</comment>
<keyword evidence="4" id="KW-1185">Reference proteome</keyword>
<gene>
    <name evidence="3" type="ORF">DY000_02042928</name>
</gene>
<dbReference type="PANTHER" id="PTHR31099:SF37">
    <property type="entry name" value="MYOSIN HEAVY CHAIN-LIKE PROTEIN"/>
    <property type="match status" value="1"/>
</dbReference>
<feature type="coiled-coil region" evidence="1">
    <location>
        <begin position="327"/>
        <end position="354"/>
    </location>
</feature>
<evidence type="ECO:0000256" key="1">
    <source>
        <dbReference type="SAM" id="Coils"/>
    </source>
</evidence>
<sequence length="464" mass="52336">MSTEWRASGCAHASIFELSDLDSSDGCALPEPVFLRFTASKEETREYRADLSVADVPPPNFWVPRRGTLPRSNECLSASNARSLRKLQNSRMIPDSVQFCLPEWGQDAETPPSGYFTCYEAFLLNCQLWFPIPRVIFELLDRFKLPISQLCPSSLQHLVGLLVLGYERGMSLSTDYLEAMLLSKRAHGGCFYLSPRSNMSVNDGLASNRHEWKDWFFYVRIDGASVEESCNPLFRTERATKASNPPVPLLGDLTLVRSLLRGSPLYWGHFSPKRVLRSVAYYSSGFSQNDRVEVEADDDAEARERDADRDAGRDAVCEGVEASQQAVSASDAEIRKAESRAKVAETEAARLKEEIDANFSRAQEWAESKIARVREEYEADSRRVIELSDTRVHRARGAGKREVAAEMMVRREQFAPQNIEVKDVQRANGDYRECRGVVGGLHRTQNANYSYEVEFAKQKACLAK</sequence>
<organism evidence="3 4">
    <name type="scientific">Brassica cretica</name>
    <name type="common">Mustard</name>
    <dbReference type="NCBI Taxonomy" id="69181"/>
    <lineage>
        <taxon>Eukaryota</taxon>
        <taxon>Viridiplantae</taxon>
        <taxon>Streptophyta</taxon>
        <taxon>Embryophyta</taxon>
        <taxon>Tracheophyta</taxon>
        <taxon>Spermatophyta</taxon>
        <taxon>Magnoliopsida</taxon>
        <taxon>eudicotyledons</taxon>
        <taxon>Gunneridae</taxon>
        <taxon>Pentapetalae</taxon>
        <taxon>rosids</taxon>
        <taxon>malvids</taxon>
        <taxon>Brassicales</taxon>
        <taxon>Brassicaceae</taxon>
        <taxon>Brassiceae</taxon>
        <taxon>Brassica</taxon>
    </lineage>
</organism>
<keyword evidence="1" id="KW-0175">Coiled coil</keyword>
<accession>A0ABQ7BKK0</accession>
<feature type="region of interest" description="Disordered" evidence="2">
    <location>
        <begin position="293"/>
        <end position="312"/>
    </location>
</feature>
<evidence type="ECO:0008006" key="5">
    <source>
        <dbReference type="Google" id="ProtNLM"/>
    </source>
</evidence>
<evidence type="ECO:0000256" key="2">
    <source>
        <dbReference type="SAM" id="MobiDB-lite"/>
    </source>
</evidence>
<proteinExistence type="predicted"/>
<dbReference type="PANTHER" id="PTHR31099">
    <property type="entry name" value="OS06G0165300 PROTEIN"/>
    <property type="match status" value="1"/>
</dbReference>
<protein>
    <recommendedName>
        <fullName evidence="5">Aminotransferase-like plant mobile domain-containing protein</fullName>
    </recommendedName>
</protein>
<name>A0ABQ7BKK0_BRACR</name>
<dbReference type="Proteomes" id="UP000266723">
    <property type="component" value="Unassembled WGS sequence"/>
</dbReference>